<feature type="active site" evidence="10">
    <location>
        <position position="181"/>
    </location>
</feature>
<organism evidence="12 13">
    <name type="scientific">Tumebacillus lipolyticus</name>
    <dbReference type="NCBI Taxonomy" id="1280370"/>
    <lineage>
        <taxon>Bacteria</taxon>
        <taxon>Bacillati</taxon>
        <taxon>Bacillota</taxon>
        <taxon>Bacilli</taxon>
        <taxon>Bacillales</taxon>
        <taxon>Alicyclobacillaceae</taxon>
        <taxon>Tumebacillus</taxon>
    </lineage>
</organism>
<keyword evidence="10" id="KW-0963">Cytoplasm</keyword>
<feature type="domain" description="Glutamine amidotransferase" evidence="11">
    <location>
        <begin position="4"/>
        <end position="197"/>
    </location>
</feature>
<evidence type="ECO:0000256" key="6">
    <source>
        <dbReference type="ARBA" id="ARBA00023102"/>
    </source>
</evidence>
<comment type="catalytic activity">
    <reaction evidence="8 10">
        <text>5-[(5-phospho-1-deoxy-D-ribulos-1-ylimino)methylamino]-1-(5-phospho-beta-D-ribosyl)imidazole-4-carboxamide + L-glutamine = D-erythro-1-(imidazol-4-yl)glycerol 3-phosphate + 5-amino-1-(5-phospho-beta-D-ribosyl)imidazole-4-carboxamide + L-glutamate + H(+)</text>
        <dbReference type="Rhea" id="RHEA:24793"/>
        <dbReference type="ChEBI" id="CHEBI:15378"/>
        <dbReference type="ChEBI" id="CHEBI:29985"/>
        <dbReference type="ChEBI" id="CHEBI:58278"/>
        <dbReference type="ChEBI" id="CHEBI:58359"/>
        <dbReference type="ChEBI" id="CHEBI:58475"/>
        <dbReference type="ChEBI" id="CHEBI:58525"/>
        <dbReference type="EC" id="4.3.2.10"/>
    </reaction>
</comment>
<sequence>MIAVIDYGMGNLRSVEKALRTFTSDIVVTGDPELVRTADAAVLPGVGAFGDAMTNLTAQGMVPAIHELVRAGKPLLGICLGMQLLFTSSEEHGLHAGLDLIPGSVKRFQGSFKIPHIGWNRLALQRADRLLTAVESGDYVYWVHSLYVEPERRDVILATTDYHGEVPGIVADRNVFGMQFHPEKSSRVGLQLLDNFLRVAEEGAKA</sequence>
<dbReference type="PANTHER" id="PTHR42701:SF1">
    <property type="entry name" value="IMIDAZOLE GLYCEROL PHOSPHATE SYNTHASE SUBUNIT HISH"/>
    <property type="match status" value="1"/>
</dbReference>
<dbReference type="EC" id="3.5.1.2" evidence="10"/>
<name>A0ABW5A3B0_9BACL</name>
<keyword evidence="7 10" id="KW-0456">Lyase</keyword>
<dbReference type="RefSeq" id="WP_386049219.1">
    <property type="nucleotide sequence ID" value="NZ_JBHUIO010000011.1"/>
</dbReference>
<dbReference type="Gene3D" id="3.40.50.880">
    <property type="match status" value="1"/>
</dbReference>
<evidence type="ECO:0000256" key="3">
    <source>
        <dbReference type="ARBA" id="ARBA00022605"/>
    </source>
</evidence>
<keyword evidence="3 10" id="KW-0028">Amino-acid biosynthesis</keyword>
<evidence type="ECO:0000256" key="9">
    <source>
        <dbReference type="ARBA" id="ARBA00049534"/>
    </source>
</evidence>
<gene>
    <name evidence="10 12" type="primary">hisH</name>
    <name evidence="12" type="ORF">ACFSOY_18535</name>
</gene>
<keyword evidence="4 10" id="KW-0378">Hydrolase</keyword>
<evidence type="ECO:0000313" key="12">
    <source>
        <dbReference type="EMBL" id="MFD2171965.1"/>
    </source>
</evidence>
<dbReference type="SUPFAM" id="SSF52317">
    <property type="entry name" value="Class I glutamine amidotransferase-like"/>
    <property type="match status" value="1"/>
</dbReference>
<feature type="active site" evidence="10">
    <location>
        <position position="183"/>
    </location>
</feature>
<dbReference type="Proteomes" id="UP001597343">
    <property type="component" value="Unassembled WGS sequence"/>
</dbReference>
<evidence type="ECO:0000256" key="5">
    <source>
        <dbReference type="ARBA" id="ARBA00022962"/>
    </source>
</evidence>
<comment type="catalytic activity">
    <reaction evidence="9 10">
        <text>L-glutamine + H2O = L-glutamate + NH4(+)</text>
        <dbReference type="Rhea" id="RHEA:15889"/>
        <dbReference type="ChEBI" id="CHEBI:15377"/>
        <dbReference type="ChEBI" id="CHEBI:28938"/>
        <dbReference type="ChEBI" id="CHEBI:29985"/>
        <dbReference type="ChEBI" id="CHEBI:58359"/>
        <dbReference type="EC" id="3.5.1.2"/>
    </reaction>
</comment>
<evidence type="ECO:0000256" key="2">
    <source>
        <dbReference type="ARBA" id="ARBA00011152"/>
    </source>
</evidence>
<dbReference type="Pfam" id="PF00117">
    <property type="entry name" value="GATase"/>
    <property type="match status" value="1"/>
</dbReference>
<comment type="caution">
    <text evidence="12">The sequence shown here is derived from an EMBL/GenBank/DDBJ whole genome shotgun (WGS) entry which is preliminary data.</text>
</comment>
<keyword evidence="5 10" id="KW-0315">Glutamine amidotransferase</keyword>
<protein>
    <recommendedName>
        <fullName evidence="10">Imidazole glycerol phosphate synthase subunit HisH</fullName>
        <ecNumber evidence="10">4.3.2.10</ecNumber>
    </recommendedName>
    <alternativeName>
        <fullName evidence="10">IGP synthase glutaminase subunit</fullName>
        <ecNumber evidence="10">3.5.1.2</ecNumber>
    </alternativeName>
    <alternativeName>
        <fullName evidence="10">IGP synthase subunit HisH</fullName>
    </alternativeName>
    <alternativeName>
        <fullName evidence="10">ImGP synthase subunit HisH</fullName>
        <shortName evidence="10">IGPS subunit HisH</shortName>
    </alternativeName>
</protein>
<dbReference type="PIRSF" id="PIRSF000495">
    <property type="entry name" value="Amidotransf_hisH"/>
    <property type="match status" value="1"/>
</dbReference>
<keyword evidence="13" id="KW-1185">Reference proteome</keyword>
<evidence type="ECO:0000256" key="7">
    <source>
        <dbReference type="ARBA" id="ARBA00023239"/>
    </source>
</evidence>
<evidence type="ECO:0000256" key="10">
    <source>
        <dbReference type="HAMAP-Rule" id="MF_00278"/>
    </source>
</evidence>
<evidence type="ECO:0000256" key="4">
    <source>
        <dbReference type="ARBA" id="ARBA00022801"/>
    </source>
</evidence>
<feature type="active site" description="Nucleophile" evidence="10">
    <location>
        <position position="79"/>
    </location>
</feature>
<comment type="pathway">
    <text evidence="1 10">Amino-acid biosynthesis; L-histidine biosynthesis; L-histidine from 5-phospho-alpha-D-ribose 1-diphosphate: step 5/9.</text>
</comment>
<reference evidence="13" key="1">
    <citation type="journal article" date="2019" name="Int. J. Syst. Evol. Microbiol.">
        <title>The Global Catalogue of Microorganisms (GCM) 10K type strain sequencing project: providing services to taxonomists for standard genome sequencing and annotation.</title>
        <authorList>
            <consortium name="The Broad Institute Genomics Platform"/>
            <consortium name="The Broad Institute Genome Sequencing Center for Infectious Disease"/>
            <person name="Wu L."/>
            <person name="Ma J."/>
        </authorList>
    </citation>
    <scope>NUCLEOTIDE SEQUENCE [LARGE SCALE GENOMIC DNA]</scope>
    <source>
        <strain evidence="13">CGMCC 1.13574</strain>
    </source>
</reference>
<dbReference type="InterPro" id="IPR017926">
    <property type="entry name" value="GATASE"/>
</dbReference>
<dbReference type="PROSITE" id="PS51273">
    <property type="entry name" value="GATASE_TYPE_1"/>
    <property type="match status" value="1"/>
</dbReference>
<evidence type="ECO:0000256" key="1">
    <source>
        <dbReference type="ARBA" id="ARBA00005091"/>
    </source>
</evidence>
<accession>A0ABW5A3B0</accession>
<evidence type="ECO:0000313" key="13">
    <source>
        <dbReference type="Proteomes" id="UP001597343"/>
    </source>
</evidence>
<dbReference type="CDD" id="cd01748">
    <property type="entry name" value="GATase1_IGP_Synthase"/>
    <property type="match status" value="1"/>
</dbReference>
<dbReference type="HAMAP" id="MF_00278">
    <property type="entry name" value="HisH"/>
    <property type="match status" value="1"/>
</dbReference>
<keyword evidence="6 10" id="KW-0368">Histidine biosynthesis</keyword>
<dbReference type="EMBL" id="JBHUIO010000011">
    <property type="protein sequence ID" value="MFD2171965.1"/>
    <property type="molecule type" value="Genomic_DNA"/>
</dbReference>
<proteinExistence type="inferred from homology"/>
<comment type="function">
    <text evidence="10">IGPS catalyzes the conversion of PRFAR and glutamine to IGP, AICAR and glutamate. The HisH subunit catalyzes the hydrolysis of glutamine to glutamate and ammonia as part of the synthesis of IGP and AICAR. The resulting ammonia molecule is channeled to the active site of HisF.</text>
</comment>
<comment type="subcellular location">
    <subcellularLocation>
        <location evidence="10">Cytoplasm</location>
    </subcellularLocation>
</comment>
<dbReference type="NCBIfam" id="TIGR01855">
    <property type="entry name" value="IMP_synth_hisH"/>
    <property type="match status" value="1"/>
</dbReference>
<dbReference type="PANTHER" id="PTHR42701">
    <property type="entry name" value="IMIDAZOLE GLYCEROL PHOSPHATE SYNTHASE SUBUNIT HISH"/>
    <property type="match status" value="1"/>
</dbReference>
<evidence type="ECO:0000256" key="8">
    <source>
        <dbReference type="ARBA" id="ARBA00047838"/>
    </source>
</evidence>
<dbReference type="InterPro" id="IPR029062">
    <property type="entry name" value="Class_I_gatase-like"/>
</dbReference>
<dbReference type="InterPro" id="IPR010139">
    <property type="entry name" value="Imidazole-glycPsynth_HisH"/>
</dbReference>
<evidence type="ECO:0000259" key="11">
    <source>
        <dbReference type="Pfam" id="PF00117"/>
    </source>
</evidence>
<dbReference type="GO" id="GO:0016829">
    <property type="term" value="F:lyase activity"/>
    <property type="evidence" value="ECO:0007669"/>
    <property type="project" value="UniProtKB-KW"/>
</dbReference>
<dbReference type="EC" id="4.3.2.10" evidence="10"/>
<comment type="subunit">
    <text evidence="2 10">Heterodimer of HisH and HisF.</text>
</comment>